<protein>
    <submittedName>
        <fullName evidence="2">Uncharacterized protein</fullName>
    </submittedName>
</protein>
<gene>
    <name evidence="2" type="ORF">SMRZ_LOCUS15561</name>
</gene>
<proteinExistence type="predicted"/>
<evidence type="ECO:0000313" key="2">
    <source>
        <dbReference type="EMBL" id="VDP18606.1"/>
    </source>
</evidence>
<dbReference type="Proteomes" id="UP000277204">
    <property type="component" value="Unassembled WGS sequence"/>
</dbReference>
<sequence length="150" mass="15811">MVVGGSRQSFGRCKNLYINEYGGSDTDAKALIGKAIASIFTIEEHLKLKTTVCQPTPRYYQQQPTVGENKPDSSGGRNQEEVLEFLSTLSPSSSPPPKSSPPTSSPSSPLTSTPSLSPPPPPPKSSSSPPSSSPSLSNIKHNLGESLCLI</sequence>
<keyword evidence="3" id="KW-1185">Reference proteome</keyword>
<reference evidence="2 3" key="1">
    <citation type="submission" date="2018-11" db="EMBL/GenBank/DDBJ databases">
        <authorList>
            <consortium name="Pathogen Informatics"/>
        </authorList>
    </citation>
    <scope>NUCLEOTIDE SEQUENCE [LARGE SCALE GENOMIC DNA]</scope>
    <source>
        <strain evidence="2 3">Zambia</strain>
    </source>
</reference>
<accession>A0A183MHN6</accession>
<dbReference type="EMBL" id="UZAI01016959">
    <property type="protein sequence ID" value="VDP18606.1"/>
    <property type="molecule type" value="Genomic_DNA"/>
</dbReference>
<name>A0A183MHN6_9TREM</name>
<feature type="compositionally biased region" description="Low complexity" evidence="1">
    <location>
        <begin position="105"/>
        <end position="115"/>
    </location>
</feature>
<feature type="compositionally biased region" description="Low complexity" evidence="1">
    <location>
        <begin position="125"/>
        <end position="137"/>
    </location>
</feature>
<organism evidence="2 3">
    <name type="scientific">Schistosoma margrebowiei</name>
    <dbReference type="NCBI Taxonomy" id="48269"/>
    <lineage>
        <taxon>Eukaryota</taxon>
        <taxon>Metazoa</taxon>
        <taxon>Spiralia</taxon>
        <taxon>Lophotrochozoa</taxon>
        <taxon>Platyhelminthes</taxon>
        <taxon>Trematoda</taxon>
        <taxon>Digenea</taxon>
        <taxon>Strigeidida</taxon>
        <taxon>Schistosomatoidea</taxon>
        <taxon>Schistosomatidae</taxon>
        <taxon>Schistosoma</taxon>
    </lineage>
</organism>
<feature type="region of interest" description="Disordered" evidence="1">
    <location>
        <begin position="52"/>
        <end position="150"/>
    </location>
</feature>
<evidence type="ECO:0000313" key="3">
    <source>
        <dbReference type="Proteomes" id="UP000277204"/>
    </source>
</evidence>
<evidence type="ECO:0000256" key="1">
    <source>
        <dbReference type="SAM" id="MobiDB-lite"/>
    </source>
</evidence>
<dbReference type="AlphaFoldDB" id="A0A183MHN6"/>
<feature type="compositionally biased region" description="Low complexity" evidence="1">
    <location>
        <begin position="54"/>
        <end position="65"/>
    </location>
</feature>
<feature type="compositionally biased region" description="Pro residues" evidence="1">
    <location>
        <begin position="93"/>
        <end position="104"/>
    </location>
</feature>